<evidence type="ECO:0000313" key="3">
    <source>
        <dbReference type="Proteomes" id="UP000298030"/>
    </source>
</evidence>
<reference evidence="2 3" key="1">
    <citation type="journal article" date="2019" name="Nat. Ecol. Evol.">
        <title>Megaphylogeny resolves global patterns of mushroom evolution.</title>
        <authorList>
            <person name="Varga T."/>
            <person name="Krizsan K."/>
            <person name="Foldi C."/>
            <person name="Dima B."/>
            <person name="Sanchez-Garcia M."/>
            <person name="Sanchez-Ramirez S."/>
            <person name="Szollosi G.J."/>
            <person name="Szarkandi J.G."/>
            <person name="Papp V."/>
            <person name="Albert L."/>
            <person name="Andreopoulos W."/>
            <person name="Angelini C."/>
            <person name="Antonin V."/>
            <person name="Barry K.W."/>
            <person name="Bougher N.L."/>
            <person name="Buchanan P."/>
            <person name="Buyck B."/>
            <person name="Bense V."/>
            <person name="Catcheside P."/>
            <person name="Chovatia M."/>
            <person name="Cooper J."/>
            <person name="Damon W."/>
            <person name="Desjardin D."/>
            <person name="Finy P."/>
            <person name="Geml J."/>
            <person name="Haridas S."/>
            <person name="Hughes K."/>
            <person name="Justo A."/>
            <person name="Karasinski D."/>
            <person name="Kautmanova I."/>
            <person name="Kiss B."/>
            <person name="Kocsube S."/>
            <person name="Kotiranta H."/>
            <person name="LaButti K.M."/>
            <person name="Lechner B.E."/>
            <person name="Liimatainen K."/>
            <person name="Lipzen A."/>
            <person name="Lukacs Z."/>
            <person name="Mihaltcheva S."/>
            <person name="Morgado L.N."/>
            <person name="Niskanen T."/>
            <person name="Noordeloos M.E."/>
            <person name="Ohm R.A."/>
            <person name="Ortiz-Santana B."/>
            <person name="Ovrebo C."/>
            <person name="Racz N."/>
            <person name="Riley R."/>
            <person name="Savchenko A."/>
            <person name="Shiryaev A."/>
            <person name="Soop K."/>
            <person name="Spirin V."/>
            <person name="Szebenyi C."/>
            <person name="Tomsovsky M."/>
            <person name="Tulloss R.E."/>
            <person name="Uehling J."/>
            <person name="Grigoriev I.V."/>
            <person name="Vagvolgyi C."/>
            <person name="Papp T."/>
            <person name="Martin F.M."/>
            <person name="Miettinen O."/>
            <person name="Hibbett D.S."/>
            <person name="Nagy L.G."/>
        </authorList>
    </citation>
    <scope>NUCLEOTIDE SEQUENCE [LARGE SCALE GENOMIC DNA]</scope>
    <source>
        <strain evidence="2 3">FP101781</strain>
    </source>
</reference>
<feature type="region of interest" description="Disordered" evidence="1">
    <location>
        <begin position="231"/>
        <end position="263"/>
    </location>
</feature>
<evidence type="ECO:0000256" key="1">
    <source>
        <dbReference type="SAM" id="MobiDB-lite"/>
    </source>
</evidence>
<proteinExistence type="predicted"/>
<sequence length="263" mass="29721">MKTDTLVHHGRHFGRTLQMFGNLNNLVREGVLQEERMQAHNIGFEDLPEELLEGVNGARSDDLKTMKVAVVDWIAPEGGVLIPPLARNVKTGRGFYHEVTGEYLCPTDYDWSDHEVKVSLRSGHLVVSGLQWPRFLYENLEMNCDNAWDRAAYKHVFISPSSANGESRATRGGNAQIHGMTSVTVPSLAYVATLDEDEEKEVIELLGWWNRYSRPSISVEPWSLPDSSALAKLKQQRHRKRQALGNSNVQNQPQPQPRQQPSQ</sequence>
<dbReference type="Proteomes" id="UP000298030">
    <property type="component" value="Unassembled WGS sequence"/>
</dbReference>
<dbReference type="InterPro" id="IPR046521">
    <property type="entry name" value="DUF6698"/>
</dbReference>
<dbReference type="OrthoDB" id="3160134at2759"/>
<dbReference type="EMBL" id="QPFP01000346">
    <property type="protein sequence ID" value="TEB15754.1"/>
    <property type="molecule type" value="Genomic_DNA"/>
</dbReference>
<evidence type="ECO:0000313" key="2">
    <source>
        <dbReference type="EMBL" id="TEB15754.1"/>
    </source>
</evidence>
<feature type="compositionally biased region" description="Pro residues" evidence="1">
    <location>
        <begin position="254"/>
        <end position="263"/>
    </location>
</feature>
<gene>
    <name evidence="2" type="ORF">FA13DRAFT_1759170</name>
</gene>
<protein>
    <submittedName>
        <fullName evidence="2">Uncharacterized protein</fullName>
    </submittedName>
</protein>
<accession>A0A4Y7S3I6</accession>
<keyword evidence="3" id="KW-1185">Reference proteome</keyword>
<name>A0A4Y7S3I6_COPMI</name>
<dbReference type="AlphaFoldDB" id="A0A4Y7S3I6"/>
<dbReference type="Pfam" id="PF20414">
    <property type="entry name" value="DUF6698"/>
    <property type="match status" value="1"/>
</dbReference>
<organism evidence="2 3">
    <name type="scientific">Coprinellus micaceus</name>
    <name type="common">Glistening ink-cap mushroom</name>
    <name type="synonym">Coprinus micaceus</name>
    <dbReference type="NCBI Taxonomy" id="71717"/>
    <lineage>
        <taxon>Eukaryota</taxon>
        <taxon>Fungi</taxon>
        <taxon>Dikarya</taxon>
        <taxon>Basidiomycota</taxon>
        <taxon>Agaricomycotina</taxon>
        <taxon>Agaricomycetes</taxon>
        <taxon>Agaricomycetidae</taxon>
        <taxon>Agaricales</taxon>
        <taxon>Agaricineae</taxon>
        <taxon>Psathyrellaceae</taxon>
        <taxon>Coprinellus</taxon>
    </lineage>
</organism>
<comment type="caution">
    <text evidence="2">The sequence shown here is derived from an EMBL/GenBank/DDBJ whole genome shotgun (WGS) entry which is preliminary data.</text>
</comment>